<comment type="caution">
    <text evidence="1">The sequence shown here is derived from an EMBL/GenBank/DDBJ whole genome shotgun (WGS) entry which is preliminary data.</text>
</comment>
<name>A0A0F9BXQ6_9ZZZZ</name>
<proteinExistence type="predicted"/>
<dbReference type="EMBL" id="LAZR01047038">
    <property type="protein sequence ID" value="KKK95149.1"/>
    <property type="molecule type" value="Genomic_DNA"/>
</dbReference>
<accession>A0A0F9BXQ6</accession>
<feature type="non-terminal residue" evidence="1">
    <location>
        <position position="1"/>
    </location>
</feature>
<gene>
    <name evidence="1" type="ORF">LCGC14_2675690</name>
</gene>
<dbReference type="AlphaFoldDB" id="A0A0F9BXQ6"/>
<evidence type="ECO:0000313" key="1">
    <source>
        <dbReference type="EMBL" id="KKK95149.1"/>
    </source>
</evidence>
<sequence length="36" mass="4023">DAGFVSLQQSENLQKAGKRVVEIKNVEGKTLHKIKE</sequence>
<reference evidence="1" key="1">
    <citation type="journal article" date="2015" name="Nature">
        <title>Complex archaea that bridge the gap between prokaryotes and eukaryotes.</title>
        <authorList>
            <person name="Spang A."/>
            <person name="Saw J.H."/>
            <person name="Jorgensen S.L."/>
            <person name="Zaremba-Niedzwiedzka K."/>
            <person name="Martijn J."/>
            <person name="Lind A.E."/>
            <person name="van Eijk R."/>
            <person name="Schleper C."/>
            <person name="Guy L."/>
            <person name="Ettema T.J."/>
        </authorList>
    </citation>
    <scope>NUCLEOTIDE SEQUENCE</scope>
</reference>
<protein>
    <submittedName>
        <fullName evidence="1">Uncharacterized protein</fullName>
    </submittedName>
</protein>
<organism evidence="1">
    <name type="scientific">marine sediment metagenome</name>
    <dbReference type="NCBI Taxonomy" id="412755"/>
    <lineage>
        <taxon>unclassified sequences</taxon>
        <taxon>metagenomes</taxon>
        <taxon>ecological metagenomes</taxon>
    </lineage>
</organism>